<reference evidence="11 12" key="1">
    <citation type="submission" date="2023-04" db="EMBL/GenBank/DDBJ databases">
        <title>Genome of Basidiobolus ranarum AG-B5.</title>
        <authorList>
            <person name="Stajich J.E."/>
            <person name="Carter-House D."/>
            <person name="Gryganskyi A."/>
        </authorList>
    </citation>
    <scope>NUCLEOTIDE SEQUENCE [LARGE SCALE GENOMIC DNA]</scope>
    <source>
        <strain evidence="11 12">AG-B5</strain>
    </source>
</reference>
<name>A0ABR2VRG6_9FUNG</name>
<keyword evidence="7 9" id="KW-0862">Zinc</keyword>
<keyword evidence="12" id="KW-1185">Reference proteome</keyword>
<dbReference type="PANTHER" id="PTHR12147">
    <property type="entry name" value="METALLOPEPTIDASE M28 FAMILY MEMBER"/>
    <property type="match status" value="1"/>
</dbReference>
<comment type="cofactor">
    <cofactor evidence="1">
        <name>Zn(2+)</name>
        <dbReference type="ChEBI" id="CHEBI:29105"/>
    </cofactor>
</comment>
<keyword evidence="2" id="KW-0031">Aminopeptidase</keyword>
<feature type="chain" id="PRO_5045005231" description="Peptide hydrolase" evidence="9">
    <location>
        <begin position="19"/>
        <end position="364"/>
    </location>
</feature>
<evidence type="ECO:0000256" key="7">
    <source>
        <dbReference type="ARBA" id="ARBA00022833"/>
    </source>
</evidence>
<dbReference type="InterPro" id="IPR007484">
    <property type="entry name" value="Peptidase_M28"/>
</dbReference>
<dbReference type="SUPFAM" id="SSF53187">
    <property type="entry name" value="Zn-dependent exopeptidases"/>
    <property type="match status" value="1"/>
</dbReference>
<keyword evidence="3 9" id="KW-0645">Protease</keyword>
<evidence type="ECO:0000313" key="12">
    <source>
        <dbReference type="Proteomes" id="UP001479436"/>
    </source>
</evidence>
<sequence length="364" mass="40245">MLNIGTLIVLLIPVNILASLSLSSAPIDSLRLLKYSHDDTPKWVSQAEIQSSRVRNFIDITDTQDLEILNKPEIIPLPEKLSGAQDIQPFLDSLNTTNMESWLREFVTFNNRYYQSQTGVESSNWLYQQIAAITATSPAVKISVRQVSHSWVQKSIIARIEGISGNNETVIIGAHQDSINQYNPTTGRAPGADDDGSGTVTILEAYRSFVQGGLLPKRPIEFHWYSAEEEGLLGSGDIAKQYREARTKVIGMLQSDMTGFNDKTGVIGVVTDNVDPGLTTFLKKVITAYSTLRIGEFRCGYGCSDHASWTRAGYPSALHFESDNISANPNIHSANDTIETVDYNHMLQFSRVVTGFAYELSQST</sequence>
<dbReference type="EMBL" id="JASJQH010008252">
    <property type="protein sequence ID" value="KAK9694021.1"/>
    <property type="molecule type" value="Genomic_DNA"/>
</dbReference>
<comment type="caution">
    <text evidence="11">The sequence shown here is derived from an EMBL/GenBank/DDBJ whole genome shotgun (WGS) entry which is preliminary data.</text>
</comment>
<evidence type="ECO:0000313" key="11">
    <source>
        <dbReference type="EMBL" id="KAK9694021.1"/>
    </source>
</evidence>
<gene>
    <name evidence="11" type="ORF">K7432_013617</name>
</gene>
<dbReference type="EC" id="3.4.-.-" evidence="9"/>
<evidence type="ECO:0000256" key="2">
    <source>
        <dbReference type="ARBA" id="ARBA00022438"/>
    </source>
</evidence>
<proteinExistence type="inferred from homology"/>
<protein>
    <recommendedName>
        <fullName evidence="9">Peptide hydrolase</fullName>
        <ecNumber evidence="9">3.4.-.-</ecNumber>
    </recommendedName>
</protein>
<dbReference type="InterPro" id="IPR045175">
    <property type="entry name" value="M28_fam"/>
</dbReference>
<organism evidence="11 12">
    <name type="scientific">Basidiobolus ranarum</name>
    <dbReference type="NCBI Taxonomy" id="34480"/>
    <lineage>
        <taxon>Eukaryota</taxon>
        <taxon>Fungi</taxon>
        <taxon>Fungi incertae sedis</taxon>
        <taxon>Zoopagomycota</taxon>
        <taxon>Entomophthoromycotina</taxon>
        <taxon>Basidiobolomycetes</taxon>
        <taxon>Basidiobolales</taxon>
        <taxon>Basidiobolaceae</taxon>
        <taxon>Basidiobolus</taxon>
    </lineage>
</organism>
<evidence type="ECO:0000256" key="6">
    <source>
        <dbReference type="ARBA" id="ARBA00022801"/>
    </source>
</evidence>
<feature type="domain" description="Peptidase M28" evidence="10">
    <location>
        <begin position="156"/>
        <end position="354"/>
    </location>
</feature>
<dbReference type="CDD" id="cd03879">
    <property type="entry name" value="M28_AAP"/>
    <property type="match status" value="1"/>
</dbReference>
<dbReference type="Pfam" id="PF04389">
    <property type="entry name" value="Peptidase_M28"/>
    <property type="match status" value="1"/>
</dbReference>
<keyword evidence="6 9" id="KW-0378">Hydrolase</keyword>
<dbReference type="Proteomes" id="UP001479436">
    <property type="component" value="Unassembled WGS sequence"/>
</dbReference>
<dbReference type="Gene3D" id="3.40.630.10">
    <property type="entry name" value="Zn peptidases"/>
    <property type="match status" value="1"/>
</dbReference>
<evidence type="ECO:0000256" key="1">
    <source>
        <dbReference type="ARBA" id="ARBA00001947"/>
    </source>
</evidence>
<keyword evidence="4 9" id="KW-0479">Metal-binding</keyword>
<evidence type="ECO:0000256" key="3">
    <source>
        <dbReference type="ARBA" id="ARBA00022670"/>
    </source>
</evidence>
<comment type="similarity">
    <text evidence="8">Belongs to the peptidase M28 family. M28E subfamily.</text>
</comment>
<evidence type="ECO:0000256" key="8">
    <source>
        <dbReference type="ARBA" id="ARBA00043962"/>
    </source>
</evidence>
<evidence type="ECO:0000256" key="5">
    <source>
        <dbReference type="ARBA" id="ARBA00022729"/>
    </source>
</evidence>
<accession>A0ABR2VRG6</accession>
<evidence type="ECO:0000259" key="10">
    <source>
        <dbReference type="Pfam" id="PF04389"/>
    </source>
</evidence>
<feature type="signal peptide" evidence="9">
    <location>
        <begin position="1"/>
        <end position="18"/>
    </location>
</feature>
<evidence type="ECO:0000256" key="9">
    <source>
        <dbReference type="RuleBase" id="RU361240"/>
    </source>
</evidence>
<evidence type="ECO:0000256" key="4">
    <source>
        <dbReference type="ARBA" id="ARBA00022723"/>
    </source>
</evidence>
<dbReference type="PANTHER" id="PTHR12147:SF56">
    <property type="entry name" value="AMINOPEPTIDASE YDR415C-RELATED"/>
    <property type="match status" value="1"/>
</dbReference>
<keyword evidence="5 9" id="KW-0732">Signal</keyword>